<dbReference type="EMBL" id="LLZU01000002">
    <property type="protein sequence ID" value="KRV51043.1"/>
    <property type="molecule type" value="Genomic_DNA"/>
</dbReference>
<comment type="caution">
    <text evidence="1">The sequence shown here is derived from an EMBL/GenBank/DDBJ whole genome shotgun (WGS) entry which is preliminary data.</text>
</comment>
<keyword evidence="2" id="KW-1185">Reference proteome</keyword>
<evidence type="ECO:0000313" key="2">
    <source>
        <dbReference type="Proteomes" id="UP000050867"/>
    </source>
</evidence>
<reference evidence="1 2" key="1">
    <citation type="submission" date="2015-10" db="EMBL/GenBank/DDBJ databases">
        <title>Draft genome sequence of pyrrolomycin-producing Streptomyces vitaminophilus.</title>
        <authorList>
            <person name="Graham D.E."/>
            <person name="Mahan K.M."/>
            <person name="Klingeman D.M."/>
            <person name="Hettich R.L."/>
            <person name="Parry R.J."/>
        </authorList>
    </citation>
    <scope>NUCLEOTIDE SEQUENCE [LARGE SCALE GENOMIC DNA]</scope>
    <source>
        <strain evidence="1 2">ATCC 31673</strain>
    </source>
</reference>
<dbReference type="AlphaFoldDB" id="A0A0T6LY02"/>
<name>A0A0T6LY02_WENVI</name>
<sequence length="90" mass="9408">MISLDMLYAWPSLVIWRTASAWASVVSCLALVTASGLGQYPSLAMLSSSDMPGAYASAMRLDSVGTSGMALFTSARVAPASFMKRPAVSL</sequence>
<gene>
    <name evidence="1" type="ORF">AQ490_02220</name>
</gene>
<evidence type="ECO:0000313" key="1">
    <source>
        <dbReference type="EMBL" id="KRV51043.1"/>
    </source>
</evidence>
<organism evidence="1 2">
    <name type="scientific">Wenjunlia vitaminophila</name>
    <name type="common">Streptomyces vitaminophilus</name>
    <dbReference type="NCBI Taxonomy" id="76728"/>
    <lineage>
        <taxon>Bacteria</taxon>
        <taxon>Bacillati</taxon>
        <taxon>Actinomycetota</taxon>
        <taxon>Actinomycetes</taxon>
        <taxon>Kitasatosporales</taxon>
        <taxon>Streptomycetaceae</taxon>
        <taxon>Wenjunlia</taxon>
    </lineage>
</organism>
<proteinExistence type="predicted"/>
<accession>A0A0T6LY02</accession>
<protein>
    <submittedName>
        <fullName evidence="1">Uncharacterized protein</fullName>
    </submittedName>
</protein>
<dbReference type="Proteomes" id="UP000050867">
    <property type="component" value="Unassembled WGS sequence"/>
</dbReference>